<dbReference type="PRINTS" id="PR00081">
    <property type="entry name" value="GDHRDH"/>
</dbReference>
<dbReference type="SUPFAM" id="SSF51735">
    <property type="entry name" value="NAD(P)-binding Rossmann-fold domains"/>
    <property type="match status" value="1"/>
</dbReference>
<dbReference type="EC" id="1.-.-.-" evidence="2"/>
<name>A0ABW5WU84_9STAP</name>
<dbReference type="PANTHER" id="PTHR42760">
    <property type="entry name" value="SHORT-CHAIN DEHYDROGENASES/REDUCTASES FAMILY MEMBER"/>
    <property type="match status" value="1"/>
</dbReference>
<gene>
    <name evidence="2" type="ORF">ACFSX4_05815</name>
</gene>
<accession>A0ABW5WU84</accession>
<comment type="caution">
    <text evidence="2">The sequence shown here is derived from an EMBL/GenBank/DDBJ whole genome shotgun (WGS) entry which is preliminary data.</text>
</comment>
<dbReference type="InterPro" id="IPR002347">
    <property type="entry name" value="SDR_fam"/>
</dbReference>
<dbReference type="Gene3D" id="3.40.50.720">
    <property type="entry name" value="NAD(P)-binding Rossmann-like Domain"/>
    <property type="match status" value="1"/>
</dbReference>
<proteinExistence type="inferred from homology"/>
<dbReference type="PANTHER" id="PTHR42760:SF40">
    <property type="entry name" value="3-OXOACYL-[ACYL-CARRIER-PROTEIN] REDUCTASE, CHLOROPLASTIC"/>
    <property type="match status" value="1"/>
</dbReference>
<protein>
    <submittedName>
        <fullName evidence="2">SDR family oxidoreductase</fullName>
        <ecNumber evidence="2">1.-.-.-</ecNumber>
    </submittedName>
</protein>
<keyword evidence="3" id="KW-1185">Reference proteome</keyword>
<dbReference type="Pfam" id="PF13561">
    <property type="entry name" value="adh_short_C2"/>
    <property type="match status" value="1"/>
</dbReference>
<reference evidence="3" key="1">
    <citation type="journal article" date="2019" name="Int. J. Syst. Evol. Microbiol.">
        <title>The Global Catalogue of Microorganisms (GCM) 10K type strain sequencing project: providing services to taxonomists for standard genome sequencing and annotation.</title>
        <authorList>
            <consortium name="The Broad Institute Genomics Platform"/>
            <consortium name="The Broad Institute Genome Sequencing Center for Infectious Disease"/>
            <person name="Wu L."/>
            <person name="Ma J."/>
        </authorList>
    </citation>
    <scope>NUCLEOTIDE SEQUENCE [LARGE SCALE GENOMIC DNA]</scope>
    <source>
        <strain evidence="3">KCTC 33575</strain>
    </source>
</reference>
<dbReference type="GO" id="GO:0016491">
    <property type="term" value="F:oxidoreductase activity"/>
    <property type="evidence" value="ECO:0007669"/>
    <property type="project" value="UniProtKB-KW"/>
</dbReference>
<dbReference type="RefSeq" id="WP_377772474.1">
    <property type="nucleotide sequence ID" value="NZ_JBHUOQ010000001.1"/>
</dbReference>
<dbReference type="EMBL" id="JBHUOQ010000001">
    <property type="protein sequence ID" value="MFD2829980.1"/>
    <property type="molecule type" value="Genomic_DNA"/>
</dbReference>
<evidence type="ECO:0000313" key="3">
    <source>
        <dbReference type="Proteomes" id="UP001597519"/>
    </source>
</evidence>
<organism evidence="2 3">
    <name type="scientific">Corticicoccus populi</name>
    <dbReference type="NCBI Taxonomy" id="1812821"/>
    <lineage>
        <taxon>Bacteria</taxon>
        <taxon>Bacillati</taxon>
        <taxon>Bacillota</taxon>
        <taxon>Bacilli</taxon>
        <taxon>Bacillales</taxon>
        <taxon>Staphylococcaceae</taxon>
        <taxon>Corticicoccus</taxon>
    </lineage>
</organism>
<sequence length="215" mass="23721">MRILLFDMTHPVSDLTAEESEFVYAVKLSGKTGGQAALYQYIKGESPKVLTTFEINDAGESLTSWLQENQFEFDVVINNLEQINGTKLSETSVEEWNESLYINLHVPFMLMQAVTPFIKDGGQFIHLSSTAAVSGENADVSYAAQKSALESLSKSLSRQLLSRNIRSNVISVSQKYFHEAADIKQVSGLIIQMCSVPVSFLNGQVITLDNGETLS</sequence>
<dbReference type="Proteomes" id="UP001597519">
    <property type="component" value="Unassembled WGS sequence"/>
</dbReference>
<evidence type="ECO:0000313" key="2">
    <source>
        <dbReference type="EMBL" id="MFD2829980.1"/>
    </source>
</evidence>
<dbReference type="InterPro" id="IPR036291">
    <property type="entry name" value="NAD(P)-bd_dom_sf"/>
</dbReference>
<dbReference type="CDD" id="cd05233">
    <property type="entry name" value="SDR_c"/>
    <property type="match status" value="1"/>
</dbReference>
<comment type="similarity">
    <text evidence="1">Belongs to the short-chain dehydrogenases/reductases (SDR) family.</text>
</comment>
<evidence type="ECO:0000256" key="1">
    <source>
        <dbReference type="ARBA" id="ARBA00006484"/>
    </source>
</evidence>
<keyword evidence="2" id="KW-0560">Oxidoreductase</keyword>